<dbReference type="NCBIfam" id="NF003841">
    <property type="entry name" value="PRK05421.1-3"/>
    <property type="match status" value="1"/>
</dbReference>
<dbReference type="InterPro" id="IPR036691">
    <property type="entry name" value="Endo/exonu/phosph_ase_sf"/>
</dbReference>
<dbReference type="OrthoDB" id="9793162at2"/>
<dbReference type="InterPro" id="IPR005135">
    <property type="entry name" value="Endo/exonuclease/phosphatase"/>
</dbReference>
<sequence>MIKKIVSVTILILITFVIYYEKNIKITYVDNVITSQKYKIHLNKYLEHKINFLDHDNIINISVWNIYKQQKPNWKMELDRLMAKSELILLQEAKLTNNFNEYLQSKNLSITMARAFEFNKKIAGVMTLSKKNASKEDVFLSREPWIHLPKSALISCFPLSNGTTIVVINIHAINFTLGTHLFEQQLNNIFSVVKSHQGPMIFAGDFNTWSTIRQKVVNKFLHELKLKSLDLNIDRRKKVFGQYLDHIYYRDLEPIQSTSEKSNASDHNPIYAKFKLLK</sequence>
<keyword evidence="4" id="KW-1185">Reference proteome</keyword>
<evidence type="ECO:0000313" key="3">
    <source>
        <dbReference type="EMBL" id="ASK77803.1"/>
    </source>
</evidence>
<dbReference type="KEGG" id="pmai:CF386_01275"/>
<keyword evidence="1" id="KW-0472">Membrane</keyword>
<dbReference type="NCBIfam" id="NF003842">
    <property type="entry name" value="PRK05421.1-4"/>
    <property type="match status" value="1"/>
</dbReference>
<reference evidence="3 4" key="1">
    <citation type="journal article" date="2016" name="Int. J. Syst. Evol. Microbiol.">
        <title>Paraphotobacterium marinum gen. nov., sp. nov., a member of the family Vibrionaceae, isolated from surface seawater.</title>
        <authorList>
            <person name="Huang Z."/>
            <person name="Dong C."/>
            <person name="Shao Z."/>
        </authorList>
    </citation>
    <scope>NUCLEOTIDE SEQUENCE [LARGE SCALE GENOMIC DNA]</scope>
    <source>
        <strain evidence="3 4">NSCS20N07D</strain>
    </source>
</reference>
<dbReference type="AlphaFoldDB" id="A0A220VCV1"/>
<dbReference type="SUPFAM" id="SSF56219">
    <property type="entry name" value="DNase I-like"/>
    <property type="match status" value="1"/>
</dbReference>
<name>A0A220VCV1_9GAMM</name>
<evidence type="ECO:0000313" key="4">
    <source>
        <dbReference type="Proteomes" id="UP000242175"/>
    </source>
</evidence>
<keyword evidence="1" id="KW-1133">Transmembrane helix</keyword>
<feature type="domain" description="Endonuclease/exonuclease/phosphatase" evidence="2">
    <location>
        <begin position="64"/>
        <end position="267"/>
    </location>
</feature>
<organism evidence="3 4">
    <name type="scientific">Paraphotobacterium marinum</name>
    <dbReference type="NCBI Taxonomy" id="1755811"/>
    <lineage>
        <taxon>Bacteria</taxon>
        <taxon>Pseudomonadati</taxon>
        <taxon>Pseudomonadota</taxon>
        <taxon>Gammaproteobacteria</taxon>
        <taxon>Vibrionales</taxon>
        <taxon>Vibrionaceae</taxon>
        <taxon>Paraphotobacterium</taxon>
    </lineage>
</organism>
<dbReference type="NCBIfam" id="NF003840">
    <property type="entry name" value="PRK05421.1-2"/>
    <property type="match status" value="1"/>
</dbReference>
<dbReference type="RefSeq" id="WP_089072713.1">
    <property type="nucleotide sequence ID" value="NZ_CBCSAM010000007.1"/>
</dbReference>
<accession>A0A220VCV1</accession>
<dbReference type="EMBL" id="CP022355">
    <property type="protein sequence ID" value="ASK77803.1"/>
    <property type="molecule type" value="Genomic_DNA"/>
</dbReference>
<feature type="transmembrane region" description="Helical" evidence="1">
    <location>
        <begin position="5"/>
        <end position="20"/>
    </location>
</feature>
<dbReference type="Proteomes" id="UP000242175">
    <property type="component" value="Chromosome large"/>
</dbReference>
<gene>
    <name evidence="3" type="ORF">CF386_01275</name>
</gene>
<dbReference type="Pfam" id="PF03372">
    <property type="entry name" value="Exo_endo_phos"/>
    <property type="match status" value="1"/>
</dbReference>
<evidence type="ECO:0000256" key="1">
    <source>
        <dbReference type="SAM" id="Phobius"/>
    </source>
</evidence>
<evidence type="ECO:0000259" key="2">
    <source>
        <dbReference type="Pfam" id="PF03372"/>
    </source>
</evidence>
<keyword evidence="1" id="KW-0812">Transmembrane</keyword>
<protein>
    <recommendedName>
        <fullName evidence="2">Endonuclease/exonuclease/phosphatase domain-containing protein</fullName>
    </recommendedName>
</protein>
<dbReference type="GO" id="GO:0003824">
    <property type="term" value="F:catalytic activity"/>
    <property type="evidence" value="ECO:0007669"/>
    <property type="project" value="InterPro"/>
</dbReference>
<dbReference type="Gene3D" id="3.60.10.10">
    <property type="entry name" value="Endonuclease/exonuclease/phosphatase"/>
    <property type="match status" value="1"/>
</dbReference>
<proteinExistence type="predicted"/>